<dbReference type="PROSITE" id="PS51186">
    <property type="entry name" value="GNAT"/>
    <property type="match status" value="1"/>
</dbReference>
<dbReference type="HOGENOM" id="CLU_013985_23_3_11"/>
<dbReference type="AlphaFoldDB" id="W5IHA2"/>
<keyword evidence="1 4" id="KW-0808">Transferase</keyword>
<sequence>MIRPMVQEDIEAVSNLEKELFGPEAWSPEVLKSELAAESRYYFVDEELTPEPNDKPIRIRGYAGIWFDGSDAQIMTIGVAPADQGHHIGQALLGAVMNAASALHAQRMLLEVRVDNEPALALYKKNGFRLMGLRKRYYQPENIDAYTMECTVSDWAHASRHTVNFNKHIK</sequence>
<feature type="domain" description="N-acetyltransferase" evidence="3">
    <location>
        <begin position="1"/>
        <end position="153"/>
    </location>
</feature>
<gene>
    <name evidence="4" type="ORF">HMPREF9020_01452</name>
</gene>
<dbReference type="InterPro" id="IPR006464">
    <property type="entry name" value="AcTrfase_RimI/Ard1"/>
</dbReference>
<evidence type="ECO:0000256" key="1">
    <source>
        <dbReference type="ARBA" id="ARBA00022679"/>
    </source>
</evidence>
<evidence type="ECO:0000256" key="2">
    <source>
        <dbReference type="ARBA" id="ARBA00023315"/>
    </source>
</evidence>
<keyword evidence="5" id="KW-1185">Reference proteome</keyword>
<reference evidence="4 5" key="1">
    <citation type="submission" date="2012-01" db="EMBL/GenBank/DDBJ databases">
        <title>The Genome Sequence of Scardovia inopinata F0304.</title>
        <authorList>
            <consortium name="The Broad Institute Genome Sequencing Platform"/>
            <person name="Earl A."/>
            <person name="Ward D."/>
            <person name="Feldgarden M."/>
            <person name="Gevers D."/>
            <person name="Izard J."/>
            <person name="Baranova O.V."/>
            <person name="Blanton J.M."/>
            <person name="Tanner A.C."/>
            <person name="Dewhirst F.E."/>
            <person name="Young S.K."/>
            <person name="Zeng Q."/>
            <person name="Gargeya S."/>
            <person name="Fitzgerald M."/>
            <person name="Haas B."/>
            <person name="Abouelleil A."/>
            <person name="Alvarado L."/>
            <person name="Arachchi H.M."/>
            <person name="Berlin A."/>
            <person name="Chapman S.B."/>
            <person name="Gearin G."/>
            <person name="Goldberg J."/>
            <person name="Griggs A."/>
            <person name="Gujja S."/>
            <person name="Hansen M."/>
            <person name="Heiman D."/>
            <person name="Howarth C."/>
            <person name="Larimer J."/>
            <person name="Lui A."/>
            <person name="MacDonald P.J."/>
            <person name="McCowen C."/>
            <person name="Montmayeur A."/>
            <person name="Murphy C."/>
            <person name="Neiman D."/>
            <person name="Pearson M."/>
            <person name="Priest M."/>
            <person name="Roberts A."/>
            <person name="Saif S."/>
            <person name="Shea T."/>
            <person name="Sisk P."/>
            <person name="Stolte C."/>
            <person name="Sykes S."/>
            <person name="Wortman J."/>
            <person name="Nusbaum C."/>
            <person name="Birren B."/>
        </authorList>
    </citation>
    <scope>NUCLEOTIDE SEQUENCE [LARGE SCALE GENOMIC DNA]</scope>
    <source>
        <strain evidence="4 5">F0304</strain>
    </source>
</reference>
<comment type="caution">
    <text evidence="4">The sequence shown here is derived from an EMBL/GenBank/DDBJ whole genome shotgun (WGS) entry which is preliminary data.</text>
</comment>
<evidence type="ECO:0000259" key="3">
    <source>
        <dbReference type="PROSITE" id="PS51186"/>
    </source>
</evidence>
<dbReference type="Pfam" id="PF00583">
    <property type="entry name" value="Acetyltransf_1"/>
    <property type="match status" value="1"/>
</dbReference>
<dbReference type="InterPro" id="IPR050832">
    <property type="entry name" value="Bact_Acetyltransf"/>
</dbReference>
<evidence type="ECO:0000313" key="4">
    <source>
        <dbReference type="EMBL" id="EFG26367.1"/>
    </source>
</evidence>
<protein>
    <submittedName>
        <fullName evidence="4">Ribosomal-protein-alanine acetyltransferase</fullName>
    </submittedName>
</protein>
<dbReference type="GO" id="GO:0008080">
    <property type="term" value="F:N-acetyltransferase activity"/>
    <property type="evidence" value="ECO:0007669"/>
    <property type="project" value="InterPro"/>
</dbReference>
<dbReference type="SUPFAM" id="SSF55729">
    <property type="entry name" value="Acyl-CoA N-acyltransferases (Nat)"/>
    <property type="match status" value="1"/>
</dbReference>
<name>W5IHA2_SCAIO</name>
<dbReference type="Gene3D" id="3.40.630.30">
    <property type="match status" value="1"/>
</dbReference>
<dbReference type="Proteomes" id="UP000005777">
    <property type="component" value="Unassembled WGS sequence"/>
</dbReference>
<proteinExistence type="predicted"/>
<accession>W5IHA2</accession>
<keyword evidence="2" id="KW-0012">Acyltransferase</keyword>
<organism evidence="4 5">
    <name type="scientific">Scardovia inopinata F0304</name>
    <dbReference type="NCBI Taxonomy" id="641146"/>
    <lineage>
        <taxon>Bacteria</taxon>
        <taxon>Bacillati</taxon>
        <taxon>Actinomycetota</taxon>
        <taxon>Actinomycetes</taxon>
        <taxon>Bifidobacteriales</taxon>
        <taxon>Bifidobacteriaceae</taxon>
        <taxon>Scardovia</taxon>
    </lineage>
</organism>
<dbReference type="CDD" id="cd04301">
    <property type="entry name" value="NAT_SF"/>
    <property type="match status" value="1"/>
</dbReference>
<dbReference type="eggNOG" id="COG0456">
    <property type="taxonomic scope" value="Bacteria"/>
</dbReference>
<dbReference type="PANTHER" id="PTHR43877">
    <property type="entry name" value="AMINOALKYLPHOSPHONATE N-ACETYLTRANSFERASE-RELATED-RELATED"/>
    <property type="match status" value="1"/>
</dbReference>
<dbReference type="InterPro" id="IPR016181">
    <property type="entry name" value="Acyl_CoA_acyltransferase"/>
</dbReference>
<dbReference type="NCBIfam" id="TIGR01575">
    <property type="entry name" value="rimI"/>
    <property type="match status" value="1"/>
</dbReference>
<dbReference type="InterPro" id="IPR000182">
    <property type="entry name" value="GNAT_dom"/>
</dbReference>
<dbReference type="EMBL" id="ADCX01000013">
    <property type="protein sequence ID" value="EFG26367.1"/>
    <property type="molecule type" value="Genomic_DNA"/>
</dbReference>
<evidence type="ECO:0000313" key="5">
    <source>
        <dbReference type="Proteomes" id="UP000005777"/>
    </source>
</evidence>